<dbReference type="InterPro" id="IPR011527">
    <property type="entry name" value="ABC1_TM_dom"/>
</dbReference>
<evidence type="ECO:0000256" key="5">
    <source>
        <dbReference type="ARBA" id="ARBA00022989"/>
    </source>
</evidence>
<dbReference type="PANTHER" id="PTHR43394:SF1">
    <property type="entry name" value="ATP-BINDING CASSETTE SUB-FAMILY B MEMBER 10, MITOCHONDRIAL"/>
    <property type="match status" value="1"/>
</dbReference>
<proteinExistence type="predicted"/>
<evidence type="ECO:0000259" key="9">
    <source>
        <dbReference type="PROSITE" id="PS50929"/>
    </source>
</evidence>
<dbReference type="InterPro" id="IPR003439">
    <property type="entry name" value="ABC_transporter-like_ATP-bd"/>
</dbReference>
<evidence type="ECO:0000256" key="7">
    <source>
        <dbReference type="SAM" id="Phobius"/>
    </source>
</evidence>
<dbReference type="InterPro" id="IPR017871">
    <property type="entry name" value="ABC_transporter-like_CS"/>
</dbReference>
<dbReference type="SMART" id="SM00382">
    <property type="entry name" value="AAA"/>
    <property type="match status" value="1"/>
</dbReference>
<sequence length="617" mass="66679">MDYMSFSLLRVKPLPTPPPVPYGKRSEDDISLWAYTRPVRGRWVAGLLVALTAAVLAISIPQVLGWIIDSLLTNQPVASSVWLGGTLVFALGLAQAGLILLRRQLVVEPASTVENTMRVDLFDRLLRSPLSFHDRWPSGQLLTRAMSDLGTIRRWTAFGLIQLITTLVQVAVGTAYMARGSWQLALIFLMSLPLTVFFIWRFVRSFRTLTRASQEKTGDLATTVEQSVQGIRVLKALGRGEHALAGFEKGSSELKNLEIKRGRTMGMVQMQVGIISGLTLAIALLVGLNLVAEGTMSVGALSSYFATATILMAQVERSSMLLSMYLGAKVSMDRHRQVMVGGAGEQVELTLDADESEVEMLSTQLGGTSIEFDQVHFSYGESERPVLTGFSLKVHPGEIVALVGSTGSGKSTVLQLAAGLYAPTSGSLRIDELDARRVPLPQLRSRVAFAFEEPVLFSASVRQNVLLGASSDLTENEQNKLLERALDISAADFVAQLPQGVETVIGEEGMSLSGGQRQRLSLARAIAADPGVLLLDDPLSALDVSTEEQVITNFKNQLGGTTVLLTAHRPSTVALADRVVLLQEGKVAALGTHSQLLSRADYRNLMAPSTTRQGAEQ</sequence>
<feature type="domain" description="ABC transmembrane type-1" evidence="9">
    <location>
        <begin position="44"/>
        <end position="327"/>
    </location>
</feature>
<keyword evidence="5 7" id="KW-1133">Transmembrane helix</keyword>
<evidence type="ECO:0000256" key="1">
    <source>
        <dbReference type="ARBA" id="ARBA00004651"/>
    </source>
</evidence>
<feature type="transmembrane region" description="Helical" evidence="7">
    <location>
        <begin position="155"/>
        <end position="178"/>
    </location>
</feature>
<evidence type="ECO:0000256" key="2">
    <source>
        <dbReference type="ARBA" id="ARBA00022692"/>
    </source>
</evidence>
<feature type="transmembrane region" description="Helical" evidence="7">
    <location>
        <begin position="80"/>
        <end position="101"/>
    </location>
</feature>
<dbReference type="InterPro" id="IPR003593">
    <property type="entry name" value="AAA+_ATPase"/>
</dbReference>
<reference evidence="11" key="1">
    <citation type="journal article" date="2019" name="Int. J. Syst. Evol. Microbiol.">
        <title>The Global Catalogue of Microorganisms (GCM) 10K type strain sequencing project: providing services to taxonomists for standard genome sequencing and annotation.</title>
        <authorList>
            <consortium name="The Broad Institute Genomics Platform"/>
            <consortium name="The Broad Institute Genome Sequencing Center for Infectious Disease"/>
            <person name="Wu L."/>
            <person name="Ma J."/>
        </authorList>
    </citation>
    <scope>NUCLEOTIDE SEQUENCE [LARGE SCALE GENOMIC DNA]</scope>
    <source>
        <strain evidence="11">JCM 18541</strain>
    </source>
</reference>
<evidence type="ECO:0000313" key="11">
    <source>
        <dbReference type="Proteomes" id="UP001500187"/>
    </source>
</evidence>
<name>A0ABP9B108_9MICC</name>
<dbReference type="Proteomes" id="UP001500187">
    <property type="component" value="Unassembled WGS sequence"/>
</dbReference>
<dbReference type="SUPFAM" id="SSF52540">
    <property type="entry name" value="P-loop containing nucleoside triphosphate hydrolases"/>
    <property type="match status" value="1"/>
</dbReference>
<dbReference type="Pfam" id="PF00005">
    <property type="entry name" value="ABC_tran"/>
    <property type="match status" value="1"/>
</dbReference>
<feature type="transmembrane region" description="Helical" evidence="7">
    <location>
        <begin position="270"/>
        <end position="292"/>
    </location>
</feature>
<dbReference type="SUPFAM" id="SSF90123">
    <property type="entry name" value="ABC transporter transmembrane region"/>
    <property type="match status" value="1"/>
</dbReference>
<dbReference type="PROSITE" id="PS50929">
    <property type="entry name" value="ABC_TM1F"/>
    <property type="match status" value="1"/>
</dbReference>
<dbReference type="GO" id="GO:0005524">
    <property type="term" value="F:ATP binding"/>
    <property type="evidence" value="ECO:0007669"/>
    <property type="project" value="UniProtKB-KW"/>
</dbReference>
<keyword evidence="3" id="KW-0547">Nucleotide-binding</keyword>
<dbReference type="PROSITE" id="PS50893">
    <property type="entry name" value="ABC_TRANSPORTER_2"/>
    <property type="match status" value="1"/>
</dbReference>
<feature type="transmembrane region" description="Helical" evidence="7">
    <location>
        <begin position="184"/>
        <end position="203"/>
    </location>
</feature>
<gene>
    <name evidence="10" type="ORF">GCM10023352_03330</name>
</gene>
<dbReference type="InterPro" id="IPR027417">
    <property type="entry name" value="P-loop_NTPase"/>
</dbReference>
<dbReference type="InterPro" id="IPR036640">
    <property type="entry name" value="ABC1_TM_sf"/>
</dbReference>
<keyword evidence="11" id="KW-1185">Reference proteome</keyword>
<keyword evidence="6 7" id="KW-0472">Membrane</keyword>
<dbReference type="Gene3D" id="1.20.1560.10">
    <property type="entry name" value="ABC transporter type 1, transmembrane domain"/>
    <property type="match status" value="1"/>
</dbReference>
<keyword evidence="4 10" id="KW-0067">ATP-binding</keyword>
<evidence type="ECO:0000256" key="6">
    <source>
        <dbReference type="ARBA" id="ARBA00023136"/>
    </source>
</evidence>
<dbReference type="EMBL" id="BAABKP010000001">
    <property type="protein sequence ID" value="GAA4788844.1"/>
    <property type="molecule type" value="Genomic_DNA"/>
</dbReference>
<dbReference type="Pfam" id="PF00664">
    <property type="entry name" value="ABC_membrane"/>
    <property type="match status" value="1"/>
</dbReference>
<dbReference type="InterPro" id="IPR039421">
    <property type="entry name" value="Type_1_exporter"/>
</dbReference>
<feature type="transmembrane region" description="Helical" evidence="7">
    <location>
        <begin position="43"/>
        <end position="68"/>
    </location>
</feature>
<dbReference type="CDD" id="cd18543">
    <property type="entry name" value="ABC_6TM_Rv0194_D1_like"/>
    <property type="match status" value="1"/>
</dbReference>
<dbReference type="Gene3D" id="3.40.50.300">
    <property type="entry name" value="P-loop containing nucleotide triphosphate hydrolases"/>
    <property type="match status" value="1"/>
</dbReference>
<evidence type="ECO:0000256" key="3">
    <source>
        <dbReference type="ARBA" id="ARBA00022741"/>
    </source>
</evidence>
<comment type="caution">
    <text evidence="10">The sequence shown here is derived from an EMBL/GenBank/DDBJ whole genome shotgun (WGS) entry which is preliminary data.</text>
</comment>
<comment type="subcellular location">
    <subcellularLocation>
        <location evidence="1">Cell membrane</location>
        <topology evidence="1">Multi-pass membrane protein</topology>
    </subcellularLocation>
</comment>
<organism evidence="10 11">
    <name type="scientific">Rothia endophytica</name>
    <dbReference type="NCBI Taxonomy" id="1324766"/>
    <lineage>
        <taxon>Bacteria</taxon>
        <taxon>Bacillati</taxon>
        <taxon>Actinomycetota</taxon>
        <taxon>Actinomycetes</taxon>
        <taxon>Micrococcales</taxon>
        <taxon>Micrococcaceae</taxon>
        <taxon>Rothia</taxon>
    </lineage>
</organism>
<evidence type="ECO:0000256" key="4">
    <source>
        <dbReference type="ARBA" id="ARBA00022840"/>
    </source>
</evidence>
<dbReference type="PROSITE" id="PS00211">
    <property type="entry name" value="ABC_TRANSPORTER_1"/>
    <property type="match status" value="1"/>
</dbReference>
<protein>
    <submittedName>
        <fullName evidence="10">ABC transporter ATP-binding protein</fullName>
    </submittedName>
</protein>
<accession>A0ABP9B108</accession>
<feature type="domain" description="ABC transporter" evidence="8">
    <location>
        <begin position="370"/>
        <end position="609"/>
    </location>
</feature>
<dbReference type="PANTHER" id="PTHR43394">
    <property type="entry name" value="ATP-DEPENDENT PERMEASE MDL1, MITOCHONDRIAL"/>
    <property type="match status" value="1"/>
</dbReference>
<evidence type="ECO:0000259" key="8">
    <source>
        <dbReference type="PROSITE" id="PS50893"/>
    </source>
</evidence>
<keyword evidence="2 7" id="KW-0812">Transmembrane</keyword>
<dbReference type="RefSeq" id="WP_345443935.1">
    <property type="nucleotide sequence ID" value="NZ_BAABKP010000001.1"/>
</dbReference>
<evidence type="ECO:0000313" key="10">
    <source>
        <dbReference type="EMBL" id="GAA4788844.1"/>
    </source>
</evidence>